<dbReference type="GeneID" id="85308898"/>
<evidence type="ECO:0000256" key="2">
    <source>
        <dbReference type="SAM" id="SignalP"/>
    </source>
</evidence>
<reference evidence="3" key="1">
    <citation type="submission" date="2023-06" db="EMBL/GenBank/DDBJ databases">
        <title>Genome-scale phylogeny and comparative genomics of the fungal order Sordariales.</title>
        <authorList>
            <consortium name="Lawrence Berkeley National Laboratory"/>
            <person name="Hensen N."/>
            <person name="Bonometti L."/>
            <person name="Westerberg I."/>
            <person name="Brannstrom I.O."/>
            <person name="Guillou S."/>
            <person name="Cros-Aarteil S."/>
            <person name="Calhoun S."/>
            <person name="Haridas S."/>
            <person name="Kuo A."/>
            <person name="Mondo S."/>
            <person name="Pangilinan J."/>
            <person name="Riley R."/>
            <person name="Labutti K."/>
            <person name="Andreopoulos B."/>
            <person name="Lipzen A."/>
            <person name="Chen C."/>
            <person name="Yanf M."/>
            <person name="Daum C."/>
            <person name="Ng V."/>
            <person name="Clum A."/>
            <person name="Steindorff A."/>
            <person name="Ohm R."/>
            <person name="Martin F."/>
            <person name="Silar P."/>
            <person name="Natvig D."/>
            <person name="Lalanne C."/>
            <person name="Gautier V."/>
            <person name="Ament-Velasquez S.L."/>
            <person name="Kruys A."/>
            <person name="Hutchinson M.I."/>
            <person name="Powell A.J."/>
            <person name="Barry K."/>
            <person name="Miller A.N."/>
            <person name="Grigoriev I.V."/>
            <person name="Debuchy R."/>
            <person name="Gladieux P."/>
            <person name="Thoren M.H."/>
            <person name="Johannesson H."/>
        </authorList>
    </citation>
    <scope>NUCLEOTIDE SEQUENCE</scope>
    <source>
        <strain evidence="3">8032-3</strain>
    </source>
</reference>
<keyword evidence="4" id="KW-1185">Reference proteome</keyword>
<feature type="region of interest" description="Disordered" evidence="1">
    <location>
        <begin position="196"/>
        <end position="244"/>
    </location>
</feature>
<evidence type="ECO:0000313" key="4">
    <source>
        <dbReference type="Proteomes" id="UP001244011"/>
    </source>
</evidence>
<gene>
    <name evidence="3" type="ORF">QBC33DRAFT_501977</name>
</gene>
<dbReference type="RefSeq" id="XP_060278252.1">
    <property type="nucleotide sequence ID" value="XM_060425711.1"/>
</dbReference>
<feature type="compositionally biased region" description="Low complexity" evidence="1">
    <location>
        <begin position="196"/>
        <end position="242"/>
    </location>
</feature>
<evidence type="ECO:0000313" key="3">
    <source>
        <dbReference type="EMBL" id="KAK1762039.1"/>
    </source>
</evidence>
<name>A0AAJ0BPE7_9PEZI</name>
<evidence type="ECO:0000256" key="1">
    <source>
        <dbReference type="SAM" id="MobiDB-lite"/>
    </source>
</evidence>
<sequence length="266" mass="26112">MTASRLAVLLGALVASGVVSSQSLFPVFILDSAPRSLDGSIVAANPDPAETGHTVVTLAVDCPKTASPDNDACRAQGIYPAEVYHTQGSVYGGTVTASADDSTTTWSCALGGCGACAGGAPDLNGNCVKTVVAGGSTRVESTSLDGCYVMGHSVPVVVTAGAEKLNRAYFDKRSPQSVLDAYASALESMGCPSGTSATTTAGVSGSTSAPSTGASATKAGPSKTSSSSTGPSPTETSKGSSSVRNAEMAGVTGLAAVVFSVLALLS</sequence>
<keyword evidence="2" id="KW-0732">Signal</keyword>
<dbReference type="AlphaFoldDB" id="A0AAJ0BPE7"/>
<accession>A0AAJ0BPE7</accession>
<organism evidence="3 4">
    <name type="scientific">Phialemonium atrogriseum</name>
    <dbReference type="NCBI Taxonomy" id="1093897"/>
    <lineage>
        <taxon>Eukaryota</taxon>
        <taxon>Fungi</taxon>
        <taxon>Dikarya</taxon>
        <taxon>Ascomycota</taxon>
        <taxon>Pezizomycotina</taxon>
        <taxon>Sordariomycetes</taxon>
        <taxon>Sordariomycetidae</taxon>
        <taxon>Cephalothecales</taxon>
        <taxon>Cephalothecaceae</taxon>
        <taxon>Phialemonium</taxon>
    </lineage>
</organism>
<dbReference type="EMBL" id="MU839044">
    <property type="protein sequence ID" value="KAK1762039.1"/>
    <property type="molecule type" value="Genomic_DNA"/>
</dbReference>
<feature type="signal peptide" evidence="2">
    <location>
        <begin position="1"/>
        <end position="21"/>
    </location>
</feature>
<protein>
    <submittedName>
        <fullName evidence="3">Uncharacterized protein</fullName>
    </submittedName>
</protein>
<feature type="chain" id="PRO_5042602848" evidence="2">
    <location>
        <begin position="22"/>
        <end position="266"/>
    </location>
</feature>
<comment type="caution">
    <text evidence="3">The sequence shown here is derived from an EMBL/GenBank/DDBJ whole genome shotgun (WGS) entry which is preliminary data.</text>
</comment>
<proteinExistence type="predicted"/>
<dbReference type="Proteomes" id="UP001244011">
    <property type="component" value="Unassembled WGS sequence"/>
</dbReference>